<organism evidence="2 3">
    <name type="scientific">Stephania cephalantha</name>
    <dbReference type="NCBI Taxonomy" id="152367"/>
    <lineage>
        <taxon>Eukaryota</taxon>
        <taxon>Viridiplantae</taxon>
        <taxon>Streptophyta</taxon>
        <taxon>Embryophyta</taxon>
        <taxon>Tracheophyta</taxon>
        <taxon>Spermatophyta</taxon>
        <taxon>Magnoliopsida</taxon>
        <taxon>Ranunculales</taxon>
        <taxon>Menispermaceae</taxon>
        <taxon>Menispermoideae</taxon>
        <taxon>Cissampelideae</taxon>
        <taxon>Stephania</taxon>
    </lineage>
</organism>
<reference evidence="2 3" key="1">
    <citation type="submission" date="2024-01" db="EMBL/GenBank/DDBJ databases">
        <title>Genome assemblies of Stephania.</title>
        <authorList>
            <person name="Yang L."/>
        </authorList>
    </citation>
    <scope>NUCLEOTIDE SEQUENCE [LARGE SCALE GENOMIC DNA]</scope>
    <source>
        <strain evidence="2">JXDWG</strain>
        <tissue evidence="2">Leaf</tissue>
    </source>
</reference>
<proteinExistence type="predicted"/>
<gene>
    <name evidence="2" type="ORF">Scep_014859</name>
</gene>
<feature type="transmembrane region" description="Helical" evidence="1">
    <location>
        <begin position="143"/>
        <end position="169"/>
    </location>
</feature>
<sequence length="199" mass="22276">MDAFTWLLCSCGIPYSFHLFTFALHCRPWLVVGLFAAPALLGAVICQHIGYIILSRNLWQISFKREDQRIPDDTTYLIKLEIEMWLFNGGFIQWLALLILGSYYEVGPTYMANSFGFCQMLLLDGLMEATLTPMRSPKPLKTATLLLGAMRSIVLGFLVLFCLTLSAVLTGAVPPFHDDHARAVNVSLAFSATSFRMLV</sequence>
<keyword evidence="3" id="KW-1185">Reference proteome</keyword>
<dbReference type="AlphaFoldDB" id="A0AAP0J248"/>
<evidence type="ECO:0000256" key="1">
    <source>
        <dbReference type="SAM" id="Phobius"/>
    </source>
</evidence>
<accession>A0AAP0J248</accession>
<keyword evidence="1" id="KW-1133">Transmembrane helix</keyword>
<keyword evidence="1" id="KW-0472">Membrane</keyword>
<feature type="transmembrane region" description="Helical" evidence="1">
    <location>
        <begin position="85"/>
        <end position="104"/>
    </location>
</feature>
<evidence type="ECO:0000313" key="2">
    <source>
        <dbReference type="EMBL" id="KAK9126013.1"/>
    </source>
</evidence>
<dbReference type="Proteomes" id="UP001419268">
    <property type="component" value="Unassembled WGS sequence"/>
</dbReference>
<protein>
    <submittedName>
        <fullName evidence="2">Uncharacterized protein</fullName>
    </submittedName>
</protein>
<dbReference type="EMBL" id="JBBNAG010000006">
    <property type="protein sequence ID" value="KAK9126013.1"/>
    <property type="molecule type" value="Genomic_DNA"/>
</dbReference>
<name>A0AAP0J248_9MAGN</name>
<keyword evidence="1" id="KW-0812">Transmembrane</keyword>
<comment type="caution">
    <text evidence="2">The sequence shown here is derived from an EMBL/GenBank/DDBJ whole genome shotgun (WGS) entry which is preliminary data.</text>
</comment>
<evidence type="ECO:0000313" key="3">
    <source>
        <dbReference type="Proteomes" id="UP001419268"/>
    </source>
</evidence>
<feature type="transmembrane region" description="Helical" evidence="1">
    <location>
        <begin position="29"/>
        <end position="54"/>
    </location>
</feature>